<name>A0A8J2T1G2_9STRA</name>
<evidence type="ECO:0000313" key="3">
    <source>
        <dbReference type="EMBL" id="CAH0379285.1"/>
    </source>
</evidence>
<dbReference type="PANTHER" id="PTHR11319:SF35">
    <property type="entry name" value="OUTER MEMBRANE PROTEIN PMPC-RELATED"/>
    <property type="match status" value="1"/>
</dbReference>
<dbReference type="InterPro" id="IPR039448">
    <property type="entry name" value="Beta_helix"/>
</dbReference>
<dbReference type="SUPFAM" id="SSF51126">
    <property type="entry name" value="Pectin lyase-like"/>
    <property type="match status" value="1"/>
</dbReference>
<evidence type="ECO:0000259" key="2">
    <source>
        <dbReference type="Pfam" id="PF13229"/>
    </source>
</evidence>
<keyword evidence="1" id="KW-0812">Transmembrane</keyword>
<feature type="domain" description="Right handed beta helix" evidence="2">
    <location>
        <begin position="108"/>
        <end position="275"/>
    </location>
</feature>
<dbReference type="EMBL" id="CAKKNE010000006">
    <property type="protein sequence ID" value="CAH0379285.1"/>
    <property type="molecule type" value="Genomic_DNA"/>
</dbReference>
<sequence length="404" mass="41148">MRAFLVGLLPLAAAHDCPQTVSTPEALKGAIKDGAHIEVASDMVINEEIVIPAGYDVEIMSKNRAILIATSAASHFRIDGKLRLENLVLTNGSASYNFCSYNDDGTGDSCGGGALHVDEDAKLVLVDCVIANSTARYGGGLYAYKSDVEIYGTTFEGNQILSEAGGAIYTQWHKSLKIVDSKFVSNTAPKAGGLFLGGDTEISGTQFVGNKAACLSGDVHGTYMCWGGEGGGIWLHSGVATVSGSTFVNNEASKDGPAIHVYAATSALTVVSTTFQGNIANGTSADISYAILTAGPPVIDCEASCDNLGGGTCAPVDCIGCPKGDGPCDGATCSCYSCDCLHPSLPTPQPTGPSPSPTASLSSSPWWQSSCGGTDFAARIAASPLAVAAVLVIALANVAAASRG</sequence>
<dbReference type="Pfam" id="PF13229">
    <property type="entry name" value="Beta_helix"/>
    <property type="match status" value="1"/>
</dbReference>
<dbReference type="OrthoDB" id="10662623at2759"/>
<dbReference type="InterPro" id="IPR011050">
    <property type="entry name" value="Pectin_lyase_fold/virulence"/>
</dbReference>
<organism evidence="3 4">
    <name type="scientific">Pelagomonas calceolata</name>
    <dbReference type="NCBI Taxonomy" id="35677"/>
    <lineage>
        <taxon>Eukaryota</taxon>
        <taxon>Sar</taxon>
        <taxon>Stramenopiles</taxon>
        <taxon>Ochrophyta</taxon>
        <taxon>Pelagophyceae</taxon>
        <taxon>Pelagomonadales</taxon>
        <taxon>Pelagomonadaceae</taxon>
        <taxon>Pelagomonas</taxon>
    </lineage>
</organism>
<proteinExistence type="predicted"/>
<dbReference type="InterPro" id="IPR012334">
    <property type="entry name" value="Pectin_lyas_fold"/>
</dbReference>
<keyword evidence="1" id="KW-0472">Membrane</keyword>
<feature type="transmembrane region" description="Helical" evidence="1">
    <location>
        <begin position="380"/>
        <end position="400"/>
    </location>
</feature>
<comment type="caution">
    <text evidence="3">The sequence shown here is derived from an EMBL/GenBank/DDBJ whole genome shotgun (WGS) entry which is preliminary data.</text>
</comment>
<accession>A0A8J2T1G2</accession>
<dbReference type="Gene3D" id="2.160.20.10">
    <property type="entry name" value="Single-stranded right-handed beta-helix, Pectin lyase-like"/>
    <property type="match status" value="1"/>
</dbReference>
<dbReference type="AlphaFoldDB" id="A0A8J2T1G2"/>
<evidence type="ECO:0000256" key="1">
    <source>
        <dbReference type="SAM" id="Phobius"/>
    </source>
</evidence>
<evidence type="ECO:0000313" key="4">
    <source>
        <dbReference type="Proteomes" id="UP000789595"/>
    </source>
</evidence>
<protein>
    <recommendedName>
        <fullName evidence="2">Right handed beta helix domain-containing protein</fullName>
    </recommendedName>
</protein>
<dbReference type="PANTHER" id="PTHR11319">
    <property type="entry name" value="G PROTEIN-COUPLED RECEPTOR-RELATED"/>
    <property type="match status" value="1"/>
</dbReference>
<reference evidence="3" key="1">
    <citation type="submission" date="2021-11" db="EMBL/GenBank/DDBJ databases">
        <authorList>
            <consortium name="Genoscope - CEA"/>
            <person name="William W."/>
        </authorList>
    </citation>
    <scope>NUCLEOTIDE SEQUENCE</scope>
</reference>
<gene>
    <name evidence="3" type="ORF">PECAL_6P08950</name>
</gene>
<dbReference type="Proteomes" id="UP000789595">
    <property type="component" value="Unassembled WGS sequence"/>
</dbReference>
<keyword evidence="1" id="KW-1133">Transmembrane helix</keyword>
<keyword evidence="4" id="KW-1185">Reference proteome</keyword>